<feature type="region of interest" description="Disordered" evidence="1">
    <location>
        <begin position="643"/>
        <end position="668"/>
    </location>
</feature>
<protein>
    <submittedName>
        <fullName evidence="2">Uncharacterized protein</fullName>
    </submittedName>
</protein>
<evidence type="ECO:0000313" key="3">
    <source>
        <dbReference type="Proteomes" id="UP001219525"/>
    </source>
</evidence>
<feature type="region of interest" description="Disordered" evidence="1">
    <location>
        <begin position="218"/>
        <end position="274"/>
    </location>
</feature>
<sequence length="742" mass="81481">MSNLDDEYMVPPGLSSITNSTTAPLNDLFGRTSTPSRHSPPPASAPPSSHRPPFGRTPVLPAQNMSNSNNAPETQSGIFTNGGPRPGRHFLRDKPPPPPPSGAHRPDLPMDGMNDGFRSPIRIPDSANEYDPRRRDPIILGPTSSYSLSNSSPSIPPAPAYQRWMSYSGPSSASAVYHQPYSPLVSLNSRMSPQLLPPSPSAHHVTSGPAIEVIGARPPSRQFSSTPEVPAFNSQTPIPIPTARLPSPRRSFSNDSLFNPSSKPPSPSSHAMLPPTTVDRVVVPQARPAVTYAPRVTPPEVDSAPEVEMGNYETSTSPRRSPSPAVGSSVHALPKLSTSGAPHATSSTPAPNAAFSPRSPSPTRVSRVPEIDMRSLENSLIERLKGELRSQLKDELKDELKGELRGELRDELRGELKNELKGEIVGQMEEELPGRMKHQLLGQLKAELLGQIKDDLLHQLKDELFVQMKAELLTHMKAELVHQLKDELLFQLKDELLRQLQEELLVLLKNELKVQLADDLTTTVKNNLRGQLRADLRDDMVDELKDHFTAQLQDQLKALLLRLQHAMNSQLRDDLTIQLKYFIAKLKEELIVQLKDTLTVHLQDGLITQVKTALTAQLRDGLGAQREQLNLDFERRRLFLEQQPRTKAVKPASPAVTTPSRATPTTPRPLPSLLFQARHPLHHLVLTAGPDPTGMDVDVVPPPTPPISLSPSKPRGSETPLPVKSQRKQSFFAAGYQASPPA</sequence>
<feature type="compositionally biased region" description="Low complexity" evidence="1">
    <location>
        <begin position="314"/>
        <end position="324"/>
    </location>
</feature>
<organism evidence="2 3">
    <name type="scientific">Mycena pura</name>
    <dbReference type="NCBI Taxonomy" id="153505"/>
    <lineage>
        <taxon>Eukaryota</taxon>
        <taxon>Fungi</taxon>
        <taxon>Dikarya</taxon>
        <taxon>Basidiomycota</taxon>
        <taxon>Agaricomycotina</taxon>
        <taxon>Agaricomycetes</taxon>
        <taxon>Agaricomycetidae</taxon>
        <taxon>Agaricales</taxon>
        <taxon>Marasmiineae</taxon>
        <taxon>Mycenaceae</taxon>
        <taxon>Mycena</taxon>
    </lineage>
</organism>
<dbReference type="Proteomes" id="UP001219525">
    <property type="component" value="Unassembled WGS sequence"/>
</dbReference>
<comment type="caution">
    <text evidence="2">The sequence shown here is derived from an EMBL/GenBank/DDBJ whole genome shotgun (WGS) entry which is preliminary data.</text>
</comment>
<feature type="region of interest" description="Disordered" evidence="1">
    <location>
        <begin position="293"/>
        <end position="367"/>
    </location>
</feature>
<accession>A0AAD6VIL8</accession>
<feature type="compositionally biased region" description="Polar residues" evidence="1">
    <location>
        <begin position="15"/>
        <end position="24"/>
    </location>
</feature>
<keyword evidence="3" id="KW-1185">Reference proteome</keyword>
<feature type="compositionally biased region" description="Polar residues" evidence="1">
    <location>
        <begin position="250"/>
        <end position="259"/>
    </location>
</feature>
<evidence type="ECO:0000313" key="2">
    <source>
        <dbReference type="EMBL" id="KAJ7213942.1"/>
    </source>
</evidence>
<feature type="compositionally biased region" description="Polar residues" evidence="1">
    <location>
        <begin position="336"/>
        <end position="350"/>
    </location>
</feature>
<gene>
    <name evidence="2" type="ORF">GGX14DRAFT_444658</name>
</gene>
<feature type="compositionally biased region" description="Polar residues" evidence="1">
    <location>
        <begin position="63"/>
        <end position="79"/>
    </location>
</feature>
<feature type="compositionally biased region" description="Low complexity" evidence="1">
    <location>
        <begin position="651"/>
        <end position="665"/>
    </location>
</feature>
<reference evidence="2" key="1">
    <citation type="submission" date="2023-03" db="EMBL/GenBank/DDBJ databases">
        <title>Massive genome expansion in bonnet fungi (Mycena s.s.) driven by repeated elements and novel gene families across ecological guilds.</title>
        <authorList>
            <consortium name="Lawrence Berkeley National Laboratory"/>
            <person name="Harder C.B."/>
            <person name="Miyauchi S."/>
            <person name="Viragh M."/>
            <person name="Kuo A."/>
            <person name="Thoen E."/>
            <person name="Andreopoulos B."/>
            <person name="Lu D."/>
            <person name="Skrede I."/>
            <person name="Drula E."/>
            <person name="Henrissat B."/>
            <person name="Morin E."/>
            <person name="Kohler A."/>
            <person name="Barry K."/>
            <person name="LaButti K."/>
            <person name="Morin E."/>
            <person name="Salamov A."/>
            <person name="Lipzen A."/>
            <person name="Mereny Z."/>
            <person name="Hegedus B."/>
            <person name="Baldrian P."/>
            <person name="Stursova M."/>
            <person name="Weitz H."/>
            <person name="Taylor A."/>
            <person name="Grigoriev I.V."/>
            <person name="Nagy L.G."/>
            <person name="Martin F."/>
            <person name="Kauserud H."/>
        </authorList>
    </citation>
    <scope>NUCLEOTIDE SEQUENCE</scope>
    <source>
        <strain evidence="2">9144</strain>
    </source>
</reference>
<feature type="compositionally biased region" description="Low complexity" evidence="1">
    <location>
        <begin position="356"/>
        <end position="366"/>
    </location>
</feature>
<feature type="compositionally biased region" description="Low complexity" evidence="1">
    <location>
        <begin position="142"/>
        <end position="153"/>
    </location>
</feature>
<name>A0AAD6VIL8_9AGAR</name>
<dbReference type="AlphaFoldDB" id="A0AAD6VIL8"/>
<dbReference type="EMBL" id="JARJCW010000020">
    <property type="protein sequence ID" value="KAJ7213942.1"/>
    <property type="molecule type" value="Genomic_DNA"/>
</dbReference>
<feature type="region of interest" description="Disordered" evidence="1">
    <location>
        <begin position="1"/>
        <end position="155"/>
    </location>
</feature>
<feature type="region of interest" description="Disordered" evidence="1">
    <location>
        <begin position="692"/>
        <end position="742"/>
    </location>
</feature>
<proteinExistence type="predicted"/>
<evidence type="ECO:0000256" key="1">
    <source>
        <dbReference type="SAM" id="MobiDB-lite"/>
    </source>
</evidence>
<feature type="compositionally biased region" description="Polar residues" evidence="1">
    <location>
        <begin position="221"/>
        <end position="237"/>
    </location>
</feature>